<organism evidence="2 3">
    <name type="scientific">Recurvomyces mirabilis</name>
    <dbReference type="NCBI Taxonomy" id="574656"/>
    <lineage>
        <taxon>Eukaryota</taxon>
        <taxon>Fungi</taxon>
        <taxon>Dikarya</taxon>
        <taxon>Ascomycota</taxon>
        <taxon>Pezizomycotina</taxon>
        <taxon>Dothideomycetes</taxon>
        <taxon>Dothideomycetidae</taxon>
        <taxon>Mycosphaerellales</taxon>
        <taxon>Teratosphaeriaceae</taxon>
        <taxon>Recurvomyces</taxon>
    </lineage>
</organism>
<protein>
    <recommendedName>
        <fullName evidence="1">MOSC domain-containing protein</fullName>
    </recommendedName>
</protein>
<dbReference type="Proteomes" id="UP001274830">
    <property type="component" value="Unassembled WGS sequence"/>
</dbReference>
<sequence length="267" mass="29881">MKIQKIYTYPIKGIRATELNETVVTKHGFPYDRRYMLLQVEEGGGYKNMAIGHYPAMARYFPSINIPEDGDALTGTITIAYKPPNAEGTTFDIPLVPKTDGLEEVEVTMHKSPTKAYKMAQKYNEQFSSCFGFDCILVYLGTDMRRVLMTTSGNKQASESGWLSSMTSKATQLVMGNNEQGEKITFADCAPYLVVSEKSMDDVHHRLQDGEPYDIVKFRPNIIISGADEPWEEDFWGELTFGGDTKIVCDHNCGRLSSTCSASRLFA</sequence>
<dbReference type="GO" id="GO:0030170">
    <property type="term" value="F:pyridoxal phosphate binding"/>
    <property type="evidence" value="ECO:0007669"/>
    <property type="project" value="InterPro"/>
</dbReference>
<gene>
    <name evidence="2" type="ORF">LTR78_010499</name>
</gene>
<accession>A0AAE0WG71</accession>
<feature type="domain" description="MOSC" evidence="1">
    <location>
        <begin position="155"/>
        <end position="267"/>
    </location>
</feature>
<reference evidence="2" key="1">
    <citation type="submission" date="2023-07" db="EMBL/GenBank/DDBJ databases">
        <title>Black Yeasts Isolated from many extreme environments.</title>
        <authorList>
            <person name="Coleine C."/>
            <person name="Stajich J.E."/>
            <person name="Selbmann L."/>
        </authorList>
    </citation>
    <scope>NUCLEOTIDE SEQUENCE</scope>
    <source>
        <strain evidence="2">CCFEE 5485</strain>
    </source>
</reference>
<proteinExistence type="predicted"/>
<dbReference type="InterPro" id="IPR005302">
    <property type="entry name" value="MoCF_Sase_C"/>
</dbReference>
<keyword evidence="3" id="KW-1185">Reference proteome</keyword>
<dbReference type="GO" id="GO:0003824">
    <property type="term" value="F:catalytic activity"/>
    <property type="evidence" value="ECO:0007669"/>
    <property type="project" value="InterPro"/>
</dbReference>
<comment type="caution">
    <text evidence="2">The sequence shown here is derived from an EMBL/GenBank/DDBJ whole genome shotgun (WGS) entry which is preliminary data.</text>
</comment>
<dbReference type="Pfam" id="PF03473">
    <property type="entry name" value="MOSC"/>
    <property type="match status" value="1"/>
</dbReference>
<dbReference type="EMBL" id="JAUTXT010000077">
    <property type="protein sequence ID" value="KAK3669624.1"/>
    <property type="molecule type" value="Genomic_DNA"/>
</dbReference>
<evidence type="ECO:0000313" key="2">
    <source>
        <dbReference type="EMBL" id="KAK3669624.1"/>
    </source>
</evidence>
<dbReference type="GO" id="GO:0030151">
    <property type="term" value="F:molybdenum ion binding"/>
    <property type="evidence" value="ECO:0007669"/>
    <property type="project" value="InterPro"/>
</dbReference>
<name>A0AAE0WG71_9PEZI</name>
<dbReference type="InterPro" id="IPR005303">
    <property type="entry name" value="MOCOS_middle"/>
</dbReference>
<dbReference type="AlphaFoldDB" id="A0AAE0WG71"/>
<dbReference type="SUPFAM" id="SSF141673">
    <property type="entry name" value="MOSC N-terminal domain-like"/>
    <property type="match status" value="1"/>
</dbReference>
<evidence type="ECO:0000259" key="1">
    <source>
        <dbReference type="PROSITE" id="PS51340"/>
    </source>
</evidence>
<evidence type="ECO:0000313" key="3">
    <source>
        <dbReference type="Proteomes" id="UP001274830"/>
    </source>
</evidence>
<dbReference type="Pfam" id="PF03476">
    <property type="entry name" value="MOSC_N"/>
    <property type="match status" value="1"/>
</dbReference>
<dbReference type="PROSITE" id="PS51340">
    <property type="entry name" value="MOSC"/>
    <property type="match status" value="1"/>
</dbReference>